<dbReference type="InterPro" id="IPR022417">
    <property type="entry name" value="Porphobilin_deaminase_N"/>
</dbReference>
<dbReference type="PROSITE" id="PS00533">
    <property type="entry name" value="PORPHOBILINOGEN_DEAM"/>
    <property type="match status" value="1"/>
</dbReference>
<dbReference type="PANTHER" id="PTHR11557:SF0">
    <property type="entry name" value="PORPHOBILINOGEN DEAMINASE"/>
    <property type="match status" value="1"/>
</dbReference>
<comment type="catalytic activity">
    <reaction evidence="7 8">
        <text>4 porphobilinogen + H2O = hydroxymethylbilane + 4 NH4(+)</text>
        <dbReference type="Rhea" id="RHEA:13185"/>
        <dbReference type="ChEBI" id="CHEBI:15377"/>
        <dbReference type="ChEBI" id="CHEBI:28938"/>
        <dbReference type="ChEBI" id="CHEBI:57845"/>
        <dbReference type="ChEBI" id="CHEBI:58126"/>
        <dbReference type="EC" id="2.5.1.61"/>
    </reaction>
</comment>
<dbReference type="InterPro" id="IPR022418">
    <property type="entry name" value="Porphobilinogen_deaminase_C"/>
</dbReference>
<dbReference type="AlphaFoldDB" id="A0A1N7MNK4"/>
<dbReference type="PIRSF" id="PIRSF001438">
    <property type="entry name" value="4pyrrol_synth_OHMeBilane_synth"/>
    <property type="match status" value="1"/>
</dbReference>
<reference evidence="11 12" key="1">
    <citation type="submission" date="2017-01" db="EMBL/GenBank/DDBJ databases">
        <authorList>
            <person name="Mah S.A."/>
            <person name="Swanson W.J."/>
            <person name="Moy G.W."/>
            <person name="Vacquier V.D."/>
        </authorList>
    </citation>
    <scope>NUCLEOTIDE SEQUENCE [LARGE SCALE GENOMIC DNA]</scope>
    <source>
        <strain evidence="11 12">DSM 11589</strain>
    </source>
</reference>
<dbReference type="GO" id="GO:0004418">
    <property type="term" value="F:hydroxymethylbilane synthase activity"/>
    <property type="evidence" value="ECO:0007669"/>
    <property type="project" value="UniProtKB-UniRule"/>
</dbReference>
<evidence type="ECO:0000256" key="6">
    <source>
        <dbReference type="ARBA" id="ARBA00023244"/>
    </source>
</evidence>
<comment type="similarity">
    <text evidence="3 8">Belongs to the HMBS family.</text>
</comment>
<dbReference type="FunFam" id="3.40.190.10:FF:000101">
    <property type="entry name" value="Porphobilinogen deaminase, chloroplastic"/>
    <property type="match status" value="1"/>
</dbReference>
<accession>A0A1N7MNK4</accession>
<dbReference type="InterPro" id="IPR022419">
    <property type="entry name" value="Porphobilin_deaminase_cofac_BS"/>
</dbReference>
<dbReference type="FunFam" id="3.40.190.10:FF:000004">
    <property type="entry name" value="Porphobilinogen deaminase"/>
    <property type="match status" value="1"/>
</dbReference>
<dbReference type="EC" id="2.5.1.61" evidence="8"/>
<comment type="subunit">
    <text evidence="4 8">Monomer.</text>
</comment>
<dbReference type="PANTHER" id="PTHR11557">
    <property type="entry name" value="PORPHOBILINOGEN DEAMINASE"/>
    <property type="match status" value="1"/>
</dbReference>
<dbReference type="GO" id="GO:0006782">
    <property type="term" value="P:protoporphyrinogen IX biosynthetic process"/>
    <property type="evidence" value="ECO:0007669"/>
    <property type="project" value="UniProtKB-UniRule"/>
</dbReference>
<dbReference type="InterPro" id="IPR000860">
    <property type="entry name" value="HemC"/>
</dbReference>
<evidence type="ECO:0000259" key="9">
    <source>
        <dbReference type="Pfam" id="PF01379"/>
    </source>
</evidence>
<dbReference type="UniPathway" id="UPA00251">
    <property type="reaction ID" value="UER00319"/>
</dbReference>
<protein>
    <recommendedName>
        <fullName evidence="8">Porphobilinogen deaminase</fullName>
        <shortName evidence="8">PBG</shortName>
        <ecNumber evidence="8">2.5.1.61</ecNumber>
    </recommendedName>
    <alternativeName>
        <fullName evidence="8">Hydroxymethylbilane synthase</fullName>
        <shortName evidence="8">HMBS</shortName>
    </alternativeName>
    <alternativeName>
        <fullName evidence="8">Pre-uroporphyrinogen synthase</fullName>
    </alternativeName>
</protein>
<keyword evidence="6 8" id="KW-0627">Porphyrin biosynthesis</keyword>
<name>A0A1N7MNK4_9PROT</name>
<dbReference type="Pfam" id="PF01379">
    <property type="entry name" value="Porphobil_deam"/>
    <property type="match status" value="1"/>
</dbReference>
<comment type="miscellaneous">
    <text evidence="8">The porphobilinogen subunits are added to the dipyrromethane group.</text>
</comment>
<keyword evidence="5 8" id="KW-0808">Transferase</keyword>
<comment type="cofactor">
    <cofactor evidence="8">
        <name>dipyrromethane</name>
        <dbReference type="ChEBI" id="CHEBI:60342"/>
    </cofactor>
    <text evidence="8">Binds 1 dipyrromethane group covalently.</text>
</comment>
<dbReference type="Proteomes" id="UP000185678">
    <property type="component" value="Unassembled WGS sequence"/>
</dbReference>
<gene>
    <name evidence="8" type="primary">hemC</name>
    <name evidence="11" type="ORF">SAMN05421779_104236</name>
</gene>
<dbReference type="NCBIfam" id="TIGR00212">
    <property type="entry name" value="hemC"/>
    <property type="match status" value="1"/>
</dbReference>
<keyword evidence="12" id="KW-1185">Reference proteome</keyword>
<evidence type="ECO:0000256" key="3">
    <source>
        <dbReference type="ARBA" id="ARBA00005638"/>
    </source>
</evidence>
<dbReference type="GO" id="GO:0005737">
    <property type="term" value="C:cytoplasm"/>
    <property type="evidence" value="ECO:0007669"/>
    <property type="project" value="UniProtKB-UniRule"/>
</dbReference>
<evidence type="ECO:0000256" key="2">
    <source>
        <dbReference type="ARBA" id="ARBA00004735"/>
    </source>
</evidence>
<evidence type="ECO:0000256" key="4">
    <source>
        <dbReference type="ARBA" id="ARBA00011245"/>
    </source>
</evidence>
<evidence type="ECO:0000256" key="5">
    <source>
        <dbReference type="ARBA" id="ARBA00022679"/>
    </source>
</evidence>
<dbReference type="SUPFAM" id="SSF54782">
    <property type="entry name" value="Porphobilinogen deaminase (hydroxymethylbilane synthase), C-terminal domain"/>
    <property type="match status" value="1"/>
</dbReference>
<dbReference type="HAMAP" id="MF_00260">
    <property type="entry name" value="Porphobil_deam"/>
    <property type="match status" value="1"/>
</dbReference>
<dbReference type="Gene3D" id="3.40.190.10">
    <property type="entry name" value="Periplasmic binding protein-like II"/>
    <property type="match status" value="2"/>
</dbReference>
<evidence type="ECO:0000259" key="10">
    <source>
        <dbReference type="Pfam" id="PF03900"/>
    </source>
</evidence>
<feature type="domain" description="Porphobilinogen deaminase C-terminal" evidence="10">
    <location>
        <begin position="243"/>
        <end position="309"/>
    </location>
</feature>
<evidence type="ECO:0000256" key="1">
    <source>
        <dbReference type="ARBA" id="ARBA00002869"/>
    </source>
</evidence>
<evidence type="ECO:0000256" key="8">
    <source>
        <dbReference type="HAMAP-Rule" id="MF_00260"/>
    </source>
</evidence>
<dbReference type="STRING" id="80876.SAMN05421779_104236"/>
<evidence type="ECO:0000256" key="7">
    <source>
        <dbReference type="ARBA" id="ARBA00048169"/>
    </source>
</evidence>
<evidence type="ECO:0000313" key="11">
    <source>
        <dbReference type="EMBL" id="SIS87521.1"/>
    </source>
</evidence>
<organism evidence="11 12">
    <name type="scientific">Insolitispirillum peregrinum</name>
    <dbReference type="NCBI Taxonomy" id="80876"/>
    <lineage>
        <taxon>Bacteria</taxon>
        <taxon>Pseudomonadati</taxon>
        <taxon>Pseudomonadota</taxon>
        <taxon>Alphaproteobacteria</taxon>
        <taxon>Rhodospirillales</taxon>
        <taxon>Novispirillaceae</taxon>
        <taxon>Insolitispirillum</taxon>
    </lineage>
</organism>
<proteinExistence type="inferred from homology"/>
<sequence length="327" mass="34583">MGTPCPYTTWIMTTRPKLVIGTRGSPLALAQAHEVRDRLIAAHSELAEPGSIDIRIFTTTGDAIQNRTLAEIGGKGLFTKELDEAMVAGTIDIAVHSMKDVATTLPPGIDLPCILEREDPRDAFICHKAKTLADLPPGAVVGTAGLRRAAQVLHRYPHLKVVPLRGNVQTRLNKLGDGVVDATLLAIAGLNRLGMSQHATDTLSVDTMLPAIAQGAIGVTCREDDLTCHHYLLPLIHGESSARVRCERAFLAALDGSCRTPIAGLAEVHGRDIVFRGMVLRPDGSEAVVVNHRGPLSNPVAIGEAAAADVRQQASSLLAEAVSAGKA</sequence>
<feature type="domain" description="Porphobilinogen deaminase N-terminal" evidence="9">
    <location>
        <begin position="18"/>
        <end position="227"/>
    </location>
</feature>
<dbReference type="PRINTS" id="PR00151">
    <property type="entry name" value="PORPHBDMNASE"/>
</dbReference>
<dbReference type="Gene3D" id="3.30.160.40">
    <property type="entry name" value="Porphobilinogen deaminase, C-terminal domain"/>
    <property type="match status" value="1"/>
</dbReference>
<dbReference type="SUPFAM" id="SSF53850">
    <property type="entry name" value="Periplasmic binding protein-like II"/>
    <property type="match status" value="1"/>
</dbReference>
<comment type="pathway">
    <text evidence="2">Porphyrin-containing compound metabolism; protoporphyrin-IX biosynthesis; coproporphyrinogen-III from 5-aminolevulinate: step 2/4.</text>
</comment>
<evidence type="ECO:0000313" key="12">
    <source>
        <dbReference type="Proteomes" id="UP000185678"/>
    </source>
</evidence>
<dbReference type="EMBL" id="FTOA01000004">
    <property type="protein sequence ID" value="SIS87521.1"/>
    <property type="molecule type" value="Genomic_DNA"/>
</dbReference>
<comment type="function">
    <text evidence="1 8">Tetrapolymerization of the monopyrrole PBG into the hydroxymethylbilane pre-uroporphyrinogen in several discrete steps.</text>
</comment>
<feature type="modified residue" description="S-(dipyrrolylmethanemethyl)cysteine" evidence="8">
    <location>
        <position position="258"/>
    </location>
</feature>
<dbReference type="InterPro" id="IPR036803">
    <property type="entry name" value="Porphobilinogen_deaminase_C_sf"/>
</dbReference>
<dbReference type="Pfam" id="PF03900">
    <property type="entry name" value="Porphobil_deamC"/>
    <property type="match status" value="1"/>
</dbReference>